<gene>
    <name evidence="3" type="ORF">CU098_006382</name>
</gene>
<dbReference type="SUPFAM" id="SSF50729">
    <property type="entry name" value="PH domain-like"/>
    <property type="match status" value="1"/>
</dbReference>
<dbReference type="InterPro" id="IPR000904">
    <property type="entry name" value="Sec7_dom"/>
</dbReference>
<dbReference type="GO" id="GO:0005085">
    <property type="term" value="F:guanyl-nucleotide exchange factor activity"/>
    <property type="evidence" value="ECO:0007669"/>
    <property type="project" value="InterPro"/>
</dbReference>
<feature type="compositionally biased region" description="Polar residues" evidence="1">
    <location>
        <begin position="1"/>
        <end position="10"/>
    </location>
</feature>
<accession>A0A367KPP0</accession>
<dbReference type="STRING" id="4846.A0A367KPP0"/>
<dbReference type="SMART" id="SM00222">
    <property type="entry name" value="Sec7"/>
    <property type="match status" value="1"/>
</dbReference>
<dbReference type="GO" id="GO:0032012">
    <property type="term" value="P:regulation of ARF protein signal transduction"/>
    <property type="evidence" value="ECO:0007669"/>
    <property type="project" value="InterPro"/>
</dbReference>
<dbReference type="Gene3D" id="1.10.1000.11">
    <property type="entry name" value="Arf Nucleotide-binding Site Opener,domain 2"/>
    <property type="match status" value="1"/>
</dbReference>
<evidence type="ECO:0000313" key="3">
    <source>
        <dbReference type="EMBL" id="RCI04205.1"/>
    </source>
</evidence>
<organism evidence="3 4">
    <name type="scientific">Rhizopus stolonifer</name>
    <name type="common">Rhizopus nigricans</name>
    <dbReference type="NCBI Taxonomy" id="4846"/>
    <lineage>
        <taxon>Eukaryota</taxon>
        <taxon>Fungi</taxon>
        <taxon>Fungi incertae sedis</taxon>
        <taxon>Mucoromycota</taxon>
        <taxon>Mucoromycotina</taxon>
        <taxon>Mucoromycetes</taxon>
        <taxon>Mucorales</taxon>
        <taxon>Mucorineae</taxon>
        <taxon>Rhizopodaceae</taxon>
        <taxon>Rhizopus</taxon>
    </lineage>
</organism>
<evidence type="ECO:0000256" key="1">
    <source>
        <dbReference type="SAM" id="MobiDB-lite"/>
    </source>
</evidence>
<dbReference type="InterPro" id="IPR001849">
    <property type="entry name" value="PH_domain"/>
</dbReference>
<dbReference type="InterPro" id="IPR011993">
    <property type="entry name" value="PH-like_dom_sf"/>
</dbReference>
<dbReference type="OrthoDB" id="2157641at2759"/>
<dbReference type="EMBL" id="PJQM01000754">
    <property type="protein sequence ID" value="RCI04205.1"/>
    <property type="molecule type" value="Genomic_DNA"/>
</dbReference>
<dbReference type="PANTHER" id="PTHR10663">
    <property type="entry name" value="GUANYL-NUCLEOTIDE EXCHANGE FACTOR"/>
    <property type="match status" value="1"/>
</dbReference>
<evidence type="ECO:0000313" key="4">
    <source>
        <dbReference type="Proteomes" id="UP000253551"/>
    </source>
</evidence>
<dbReference type="AlphaFoldDB" id="A0A367KPP0"/>
<dbReference type="Gene3D" id="2.30.29.30">
    <property type="entry name" value="Pleckstrin-homology domain (PH domain)/Phosphotyrosine-binding domain (PTB)"/>
    <property type="match status" value="1"/>
</dbReference>
<dbReference type="PROSITE" id="PS50190">
    <property type="entry name" value="SEC7"/>
    <property type="match status" value="1"/>
</dbReference>
<dbReference type="Pfam" id="PF15410">
    <property type="entry name" value="PH_9"/>
    <property type="match status" value="1"/>
</dbReference>
<reference evidence="3 4" key="1">
    <citation type="journal article" date="2018" name="G3 (Bethesda)">
        <title>Phylogenetic and Phylogenomic Definition of Rhizopus Species.</title>
        <authorList>
            <person name="Gryganskyi A.P."/>
            <person name="Golan J."/>
            <person name="Dolatabadi S."/>
            <person name="Mondo S."/>
            <person name="Robb S."/>
            <person name="Idnurm A."/>
            <person name="Muszewska A."/>
            <person name="Steczkiewicz K."/>
            <person name="Masonjones S."/>
            <person name="Liao H.L."/>
            <person name="Gajdeczka M.T."/>
            <person name="Anike F."/>
            <person name="Vuek A."/>
            <person name="Anishchenko I.M."/>
            <person name="Voigt K."/>
            <person name="de Hoog G.S."/>
            <person name="Smith M.E."/>
            <person name="Heitman J."/>
            <person name="Vilgalys R."/>
            <person name="Stajich J.E."/>
        </authorList>
    </citation>
    <scope>NUCLEOTIDE SEQUENCE [LARGE SCALE GENOMIC DNA]</scope>
    <source>
        <strain evidence="3 4">LSU 92-RS-03</strain>
    </source>
</reference>
<dbReference type="InterPro" id="IPR041681">
    <property type="entry name" value="PH_9"/>
</dbReference>
<protein>
    <recommendedName>
        <fullName evidence="2">SEC7 domain-containing protein</fullName>
    </recommendedName>
</protein>
<dbReference type="InterPro" id="IPR023394">
    <property type="entry name" value="Sec7_C_sf"/>
</dbReference>
<dbReference type="PANTHER" id="PTHR10663:SF373">
    <property type="entry name" value="PH AND SEC7 DOMAIN-CONTAINING PROTEIN C11E3.11C"/>
    <property type="match status" value="1"/>
</dbReference>
<name>A0A367KPP0_RHIST</name>
<dbReference type="Pfam" id="PF01369">
    <property type="entry name" value="Sec7"/>
    <property type="match status" value="1"/>
</dbReference>
<dbReference type="InterPro" id="IPR035999">
    <property type="entry name" value="Sec7_dom_sf"/>
</dbReference>
<proteinExistence type="predicted"/>
<dbReference type="SUPFAM" id="SSF48425">
    <property type="entry name" value="Sec7 domain"/>
    <property type="match status" value="1"/>
</dbReference>
<dbReference type="Proteomes" id="UP000253551">
    <property type="component" value="Unassembled WGS sequence"/>
</dbReference>
<evidence type="ECO:0000259" key="2">
    <source>
        <dbReference type="PROSITE" id="PS50190"/>
    </source>
</evidence>
<dbReference type="SMART" id="SM00233">
    <property type="entry name" value="PH"/>
    <property type="match status" value="1"/>
</dbReference>
<keyword evidence="4" id="KW-1185">Reference proteome</keyword>
<sequence length="649" mass="75101">MKLRSNNRQSEPNHRPSFPVLDTTHEHNNKSTKSKNHLPIFVSHSNRRSIYRHTMDLSHIQVDFSGEQVIKRTVSVSNVLYSSASENTKSVIRSSLTLGKKQDIDEEECNAIQKRLWAEDMAFIPKGEIAEYLGSARPLNRPRILTLYMQNFDFTDQRLDIAFRSLCAKLYLKAESQQIDRIVEAFAKRYWECNPTTLFHSVDVIHAVAYASLLLNTDLHVVNQSCSKMSKTSFVRNTMNTIQELVLPYQQTKRRASTTSADSGLYRFKNSHSSTVLHKLDVLRSNMSWKSSSIMNYDHIPLTRTQKTWLMDIENLLKEIYGAIRAQRIDLIPEQSTLILQRSRKLPKSTRRKRGQSVIQASSEQNLMFLPPLIRKEDMFKQGLVMRKHVMEAADKRAKHRHWQLCYLVMTETELIMYKPFMPEQNRRKSASFVGLCSLQDMIRLQDDWKPDKNQILVRLPMNHVYATILPPPGWNPQRPHVFRLETGEGGLWLFESVDLFAIQAWVEACNLAAARISKGTLPGAISNIDYGWGAQCHTAACQVQPWYPPSHCMISSTLEIHDQYLDIKSQIDRLNVELNEHRLFKLSVDEKSAAAKNQHSMDAIQAVTNWDKKLHYILHEITKLQVYKEMLEMTKREKRDVLVYSSSS</sequence>
<comment type="caution">
    <text evidence="3">The sequence shown here is derived from an EMBL/GenBank/DDBJ whole genome shotgun (WGS) entry which is preliminary data.</text>
</comment>
<feature type="region of interest" description="Disordered" evidence="1">
    <location>
        <begin position="1"/>
        <end position="36"/>
    </location>
</feature>
<feature type="domain" description="SEC7" evidence="2">
    <location>
        <begin position="98"/>
        <end position="244"/>
    </location>
</feature>